<dbReference type="PANTHER" id="PTHR34663">
    <property type="entry name" value="OS06G0637400 PROTEIN"/>
    <property type="match status" value="1"/>
</dbReference>
<reference evidence="2 3" key="1">
    <citation type="submission" date="2024-01" db="EMBL/GenBank/DDBJ databases">
        <title>Genome assemblies of Stephania.</title>
        <authorList>
            <person name="Yang L."/>
        </authorList>
    </citation>
    <scope>NUCLEOTIDE SEQUENCE [LARGE SCALE GENOMIC DNA]</scope>
    <source>
        <strain evidence="2">JXDWG</strain>
        <tissue evidence="2">Leaf</tissue>
    </source>
</reference>
<dbReference type="PANTHER" id="PTHR34663:SF19">
    <property type="match status" value="1"/>
</dbReference>
<dbReference type="AlphaFoldDB" id="A0AAP0IC86"/>
<keyword evidence="1" id="KW-0732">Signal</keyword>
<dbReference type="Proteomes" id="UP001419268">
    <property type="component" value="Unassembled WGS sequence"/>
</dbReference>
<dbReference type="GO" id="GO:0050793">
    <property type="term" value="P:regulation of developmental process"/>
    <property type="evidence" value="ECO:0007669"/>
    <property type="project" value="InterPro"/>
</dbReference>
<gene>
    <name evidence="2" type="ORF">Scep_020167</name>
</gene>
<sequence length="239" mass="26556">MTIRKNNSLPFFLLQFSLFSAYLCFCAEGRRFRAFESSTDNSSSSVGTSKDFSEVGSVGIGDGLDKFVNNVKRMKNAGPSTPGVGHDNKFKYKVKRTFDEVMKSGPSPGAGHRRVNAFGEAEAVDSGGSPALGCSIDDYIFLTFPWDSSIHYKSVSLKFTKIWVELHVVPLDCRADVAAKKIGELLGSIIQVEEEADFDGVLQRKYIHLRVDMDITKPLLQGRMIVNNGVHTWIDFRDE</sequence>
<dbReference type="EMBL" id="JBBNAG010000008">
    <property type="protein sequence ID" value="KAK9112648.1"/>
    <property type="molecule type" value="Genomic_DNA"/>
</dbReference>
<organism evidence="2 3">
    <name type="scientific">Stephania cephalantha</name>
    <dbReference type="NCBI Taxonomy" id="152367"/>
    <lineage>
        <taxon>Eukaryota</taxon>
        <taxon>Viridiplantae</taxon>
        <taxon>Streptophyta</taxon>
        <taxon>Embryophyta</taxon>
        <taxon>Tracheophyta</taxon>
        <taxon>Spermatophyta</taxon>
        <taxon>Magnoliopsida</taxon>
        <taxon>Ranunculales</taxon>
        <taxon>Menispermaceae</taxon>
        <taxon>Menispermoideae</taxon>
        <taxon>Cissampelideae</taxon>
        <taxon>Stephania</taxon>
    </lineage>
</organism>
<evidence type="ECO:0000256" key="1">
    <source>
        <dbReference type="SAM" id="SignalP"/>
    </source>
</evidence>
<proteinExistence type="predicted"/>
<dbReference type="InterPro" id="IPR044700">
    <property type="entry name" value="PIP2/PIPL1"/>
</dbReference>
<keyword evidence="3" id="KW-1185">Reference proteome</keyword>
<evidence type="ECO:0000313" key="2">
    <source>
        <dbReference type="EMBL" id="KAK9112648.1"/>
    </source>
</evidence>
<evidence type="ECO:0000313" key="3">
    <source>
        <dbReference type="Proteomes" id="UP001419268"/>
    </source>
</evidence>
<accession>A0AAP0IC86</accession>
<name>A0AAP0IC86_9MAGN</name>
<feature type="chain" id="PRO_5042838086" description="DUF4283 domain-containing protein" evidence="1">
    <location>
        <begin position="30"/>
        <end position="239"/>
    </location>
</feature>
<protein>
    <recommendedName>
        <fullName evidence="4">DUF4283 domain-containing protein</fullName>
    </recommendedName>
</protein>
<feature type="signal peptide" evidence="1">
    <location>
        <begin position="1"/>
        <end position="29"/>
    </location>
</feature>
<comment type="caution">
    <text evidence="2">The sequence shown here is derived from an EMBL/GenBank/DDBJ whole genome shotgun (WGS) entry which is preliminary data.</text>
</comment>
<dbReference type="GO" id="GO:0045087">
    <property type="term" value="P:innate immune response"/>
    <property type="evidence" value="ECO:0007669"/>
    <property type="project" value="InterPro"/>
</dbReference>
<evidence type="ECO:0008006" key="4">
    <source>
        <dbReference type="Google" id="ProtNLM"/>
    </source>
</evidence>